<proteinExistence type="predicted"/>
<dbReference type="Proteomes" id="UP000828390">
    <property type="component" value="Unassembled WGS sequence"/>
</dbReference>
<evidence type="ECO:0000313" key="2">
    <source>
        <dbReference type="Proteomes" id="UP000828390"/>
    </source>
</evidence>
<gene>
    <name evidence="1" type="ORF">DPMN_092202</name>
</gene>
<sequence>MRSSLTTFSSLLNLDPDIKTLVDQMVSKGRECLNSYESFMTQEEGTILVQKELILAAKCAGYVIVKRMQSALESLDGITV</sequence>
<protein>
    <submittedName>
        <fullName evidence="1">Uncharacterized protein</fullName>
    </submittedName>
</protein>
<comment type="caution">
    <text evidence="1">The sequence shown here is derived from an EMBL/GenBank/DDBJ whole genome shotgun (WGS) entry which is preliminary data.</text>
</comment>
<dbReference type="AlphaFoldDB" id="A0A9D4L1T5"/>
<reference evidence="1" key="1">
    <citation type="journal article" date="2019" name="bioRxiv">
        <title>The Genome of the Zebra Mussel, Dreissena polymorpha: A Resource for Invasive Species Research.</title>
        <authorList>
            <person name="McCartney M.A."/>
            <person name="Auch B."/>
            <person name="Kono T."/>
            <person name="Mallez S."/>
            <person name="Zhang Y."/>
            <person name="Obille A."/>
            <person name="Becker A."/>
            <person name="Abrahante J.E."/>
            <person name="Garbe J."/>
            <person name="Badalamenti J.P."/>
            <person name="Herman A."/>
            <person name="Mangelson H."/>
            <person name="Liachko I."/>
            <person name="Sullivan S."/>
            <person name="Sone E.D."/>
            <person name="Koren S."/>
            <person name="Silverstein K.A.T."/>
            <person name="Beckman K.B."/>
            <person name="Gohl D.M."/>
        </authorList>
    </citation>
    <scope>NUCLEOTIDE SEQUENCE</scope>
    <source>
        <strain evidence="1">Duluth1</strain>
        <tissue evidence="1">Whole animal</tissue>
    </source>
</reference>
<accession>A0A9D4L1T5</accession>
<name>A0A9D4L1T5_DREPO</name>
<evidence type="ECO:0000313" key="1">
    <source>
        <dbReference type="EMBL" id="KAH3849798.1"/>
    </source>
</evidence>
<reference evidence="1" key="2">
    <citation type="submission" date="2020-11" db="EMBL/GenBank/DDBJ databases">
        <authorList>
            <person name="McCartney M.A."/>
            <person name="Auch B."/>
            <person name="Kono T."/>
            <person name="Mallez S."/>
            <person name="Becker A."/>
            <person name="Gohl D.M."/>
            <person name="Silverstein K.A.T."/>
            <person name="Koren S."/>
            <person name="Bechman K.B."/>
            <person name="Herman A."/>
            <person name="Abrahante J.E."/>
            <person name="Garbe J."/>
        </authorList>
    </citation>
    <scope>NUCLEOTIDE SEQUENCE</scope>
    <source>
        <strain evidence="1">Duluth1</strain>
        <tissue evidence="1">Whole animal</tissue>
    </source>
</reference>
<dbReference type="EMBL" id="JAIWYP010000003">
    <property type="protein sequence ID" value="KAH3849798.1"/>
    <property type="molecule type" value="Genomic_DNA"/>
</dbReference>
<organism evidence="1 2">
    <name type="scientific">Dreissena polymorpha</name>
    <name type="common">Zebra mussel</name>
    <name type="synonym">Mytilus polymorpha</name>
    <dbReference type="NCBI Taxonomy" id="45954"/>
    <lineage>
        <taxon>Eukaryota</taxon>
        <taxon>Metazoa</taxon>
        <taxon>Spiralia</taxon>
        <taxon>Lophotrochozoa</taxon>
        <taxon>Mollusca</taxon>
        <taxon>Bivalvia</taxon>
        <taxon>Autobranchia</taxon>
        <taxon>Heteroconchia</taxon>
        <taxon>Euheterodonta</taxon>
        <taxon>Imparidentia</taxon>
        <taxon>Neoheterodontei</taxon>
        <taxon>Myida</taxon>
        <taxon>Dreissenoidea</taxon>
        <taxon>Dreissenidae</taxon>
        <taxon>Dreissena</taxon>
    </lineage>
</organism>
<keyword evidence="2" id="KW-1185">Reference proteome</keyword>